<evidence type="ECO:0000313" key="1">
    <source>
        <dbReference type="EMBL" id="PSR76273.1"/>
    </source>
</evidence>
<dbReference type="SUPFAM" id="SSF52047">
    <property type="entry name" value="RNI-like"/>
    <property type="match status" value="1"/>
</dbReference>
<proteinExistence type="predicted"/>
<dbReference type="Proteomes" id="UP000186601">
    <property type="component" value="Unassembled WGS sequence"/>
</dbReference>
<keyword evidence="2" id="KW-1185">Reference proteome</keyword>
<comment type="caution">
    <text evidence="1">The sequence shown here is derived from an EMBL/GenBank/DDBJ whole genome shotgun (WGS) entry which is preliminary data.</text>
</comment>
<evidence type="ECO:0000313" key="2">
    <source>
        <dbReference type="Proteomes" id="UP000186601"/>
    </source>
</evidence>
<accession>A0A2R6NTB5</accession>
<organism evidence="1 2">
    <name type="scientific">Hermanssonia centrifuga</name>
    <dbReference type="NCBI Taxonomy" id="98765"/>
    <lineage>
        <taxon>Eukaryota</taxon>
        <taxon>Fungi</taxon>
        <taxon>Dikarya</taxon>
        <taxon>Basidiomycota</taxon>
        <taxon>Agaricomycotina</taxon>
        <taxon>Agaricomycetes</taxon>
        <taxon>Polyporales</taxon>
        <taxon>Meruliaceae</taxon>
        <taxon>Hermanssonia</taxon>
    </lineage>
</organism>
<name>A0A2R6NTB5_9APHY</name>
<gene>
    <name evidence="1" type="ORF">PHLCEN_2v8567</name>
</gene>
<dbReference type="AlphaFoldDB" id="A0A2R6NTB5"/>
<dbReference type="OrthoDB" id="3178870at2759"/>
<evidence type="ECO:0008006" key="3">
    <source>
        <dbReference type="Google" id="ProtNLM"/>
    </source>
</evidence>
<reference evidence="1 2" key="1">
    <citation type="submission" date="2018-02" db="EMBL/GenBank/DDBJ databases">
        <title>Genome sequence of the basidiomycete white-rot fungus Phlebia centrifuga.</title>
        <authorList>
            <person name="Granchi Z."/>
            <person name="Peng M."/>
            <person name="de Vries R.P."/>
            <person name="Hilden K."/>
            <person name="Makela M.R."/>
            <person name="Grigoriev I."/>
            <person name="Riley R."/>
        </authorList>
    </citation>
    <scope>NUCLEOTIDE SEQUENCE [LARGE SCALE GENOMIC DNA]</scope>
    <source>
        <strain evidence="1 2">FBCC195</strain>
    </source>
</reference>
<protein>
    <recommendedName>
        <fullName evidence="3">F-box domain-containing protein</fullName>
    </recommendedName>
</protein>
<sequence>MKSLPVEVLEMICEQVPRPLLPSVMRCNILLYTLACRVLYRNPFENLKMNQRIRLLKTLSDSTSSTSPLRPRSNRISHPRLHVRVLRLDFTNNLVSHNLLRLIQRVLRSLPALLDLYLEFSPKDNRGSLSWVLDGLNTSLHTPPRSPSLRLLSTSIRCDQSLSRFLASQPGITELSLRGFATTEPFKLPPSALPNLSAFRIVHLSADVLGGVLEGRPVKAVAVTLFPGDCWKPLDALKRSTVEVKRLTVLVFDDESAQTIFGEVSRRVRGLEALHVVGLMASYSTPIQTHRLSIPKISLLATAPILSRFPSLKYLTFMAGDPVNCGSPPCTIDDERRVAGVWSKACPTLQTIILPKGQVWYESDGIWCCCGSDSMEGA</sequence>
<dbReference type="EMBL" id="MLYV02000851">
    <property type="protein sequence ID" value="PSR76273.1"/>
    <property type="molecule type" value="Genomic_DNA"/>
</dbReference>